<dbReference type="AlphaFoldDB" id="A0A844W5D9"/>
<dbReference type="InterPro" id="IPR018389">
    <property type="entry name" value="DctP_fam"/>
</dbReference>
<dbReference type="PANTHER" id="PTHR33376">
    <property type="match status" value="1"/>
</dbReference>
<comment type="caution">
    <text evidence="4">The sequence shown here is derived from an EMBL/GenBank/DDBJ whole genome shotgun (WGS) entry which is preliminary data.</text>
</comment>
<protein>
    <submittedName>
        <fullName evidence="4">C4-dicarboxylate ABC transporter substrate-binding protein</fullName>
    </submittedName>
</protein>
<dbReference type="Proteomes" id="UP000443843">
    <property type="component" value="Unassembled WGS sequence"/>
</dbReference>
<dbReference type="SUPFAM" id="SSF53850">
    <property type="entry name" value="Periplasmic binding protein-like II"/>
    <property type="match status" value="1"/>
</dbReference>
<proteinExistence type="predicted"/>
<dbReference type="EMBL" id="WNXQ01000004">
    <property type="protein sequence ID" value="MWB78285.1"/>
    <property type="molecule type" value="Genomic_DNA"/>
</dbReference>
<sequence>MSSTSGPGRSIGASQTIQGGTGTMKRVLFAGLSALMIGQAAEARDLRAAPATPPSSAVISAMYNKLAEYLPEESDGALNLQILGMEIVDYKSVLSALQSGLADVANVLPAFFSSDVPNTAMTVQLALMNPDPFVMSSALTEYAVTCEECQAEFKRAGMVYTGSASTDPVILLTRKPINSIEDVKGLRLRVPAGSYGRWLKELGGIPVDMTPPDQFEAMSQGVIDGTVVSPIEITTYNLSEVAKFLIELPVGLYFTTATAAISTRTWGSLSMDERAAYMRATTRSLGDLNAAWGYDMPAGAREKAVSNGVQLMQPPAALVEKTDDFRKREFDMMAETVTSTYGITDAEAKLKRFGELVEKWTEIGKDTDRTAEAMAARVTAEVWDKVDLATYGQ</sequence>
<evidence type="ECO:0000256" key="3">
    <source>
        <dbReference type="ARBA" id="ARBA00022764"/>
    </source>
</evidence>
<dbReference type="Pfam" id="PF03480">
    <property type="entry name" value="DctP"/>
    <property type="match status" value="1"/>
</dbReference>
<name>A0A844W5D9_9RHOB</name>
<keyword evidence="5" id="KW-1185">Reference proteome</keyword>
<keyword evidence="2" id="KW-0732">Signal</keyword>
<accession>A0A844W5D9</accession>
<evidence type="ECO:0000313" key="4">
    <source>
        <dbReference type="EMBL" id="MWB78285.1"/>
    </source>
</evidence>
<reference evidence="4 5" key="1">
    <citation type="submission" date="2019-11" db="EMBL/GenBank/DDBJ databases">
        <title>Pseudooceanicola pacifica sp. nov., isolated from deep-sea sediment of the Pacific Ocean.</title>
        <authorList>
            <person name="Lyu L."/>
        </authorList>
    </citation>
    <scope>NUCLEOTIDE SEQUENCE [LARGE SCALE GENOMIC DNA]</scope>
    <source>
        <strain evidence="4 5">216_PA32_1</strain>
    </source>
</reference>
<dbReference type="PANTHER" id="PTHR33376:SF15">
    <property type="entry name" value="BLL6794 PROTEIN"/>
    <property type="match status" value="1"/>
</dbReference>
<dbReference type="InterPro" id="IPR038404">
    <property type="entry name" value="TRAP_DctP_sf"/>
</dbReference>
<keyword evidence="3" id="KW-0574">Periplasm</keyword>
<comment type="subcellular location">
    <subcellularLocation>
        <location evidence="1">Periplasm</location>
    </subcellularLocation>
</comment>
<dbReference type="Gene3D" id="3.40.190.170">
    <property type="entry name" value="Bacterial extracellular solute-binding protein, family 7"/>
    <property type="match status" value="1"/>
</dbReference>
<dbReference type="NCBIfam" id="NF037995">
    <property type="entry name" value="TRAP_S1"/>
    <property type="match status" value="1"/>
</dbReference>
<dbReference type="GO" id="GO:0042597">
    <property type="term" value="C:periplasmic space"/>
    <property type="evidence" value="ECO:0007669"/>
    <property type="project" value="UniProtKB-SubCell"/>
</dbReference>
<evidence type="ECO:0000256" key="1">
    <source>
        <dbReference type="ARBA" id="ARBA00004418"/>
    </source>
</evidence>
<evidence type="ECO:0000313" key="5">
    <source>
        <dbReference type="Proteomes" id="UP000443843"/>
    </source>
</evidence>
<organism evidence="4 5">
    <name type="scientific">Pseudooceanicola pacificus</name>
    <dbReference type="NCBI Taxonomy" id="2676438"/>
    <lineage>
        <taxon>Bacteria</taxon>
        <taxon>Pseudomonadati</taxon>
        <taxon>Pseudomonadota</taxon>
        <taxon>Alphaproteobacteria</taxon>
        <taxon>Rhodobacterales</taxon>
        <taxon>Paracoccaceae</taxon>
        <taxon>Pseudooceanicola</taxon>
    </lineage>
</organism>
<gene>
    <name evidence="4" type="ORF">GLS40_09635</name>
</gene>
<dbReference type="GO" id="GO:0055085">
    <property type="term" value="P:transmembrane transport"/>
    <property type="evidence" value="ECO:0007669"/>
    <property type="project" value="InterPro"/>
</dbReference>
<evidence type="ECO:0000256" key="2">
    <source>
        <dbReference type="ARBA" id="ARBA00022729"/>
    </source>
</evidence>
<dbReference type="CDD" id="cd13666">
    <property type="entry name" value="PBP2_TRAP_DctP_like_1"/>
    <property type="match status" value="1"/>
</dbReference>